<dbReference type="Pfam" id="PF00507">
    <property type="entry name" value="Oxidored_q4"/>
    <property type="match status" value="1"/>
</dbReference>
<comment type="function">
    <text evidence="1">Core subunit of the mitochondrial membrane respiratory chain NADH dehydrogenase (Complex I) that is believed to belong to the minimal assembly required for catalysis. Complex I functions in the transfer of electrons from NADH to the respiratory chain. The immediate electron acceptor for the enzyme is believed to be ubiquinone.</text>
</comment>
<evidence type="ECO:0000256" key="5">
    <source>
        <dbReference type="ARBA" id="ARBA00022448"/>
    </source>
</evidence>
<sequence>MFALVFVVLDVEIVFLYRWAHEFRRIVCIHFYRSFHFCAYPSCWFSLCMAKRSLGMVLTEYSEKKKEKIPLRQL</sequence>
<dbReference type="EMBL" id="CM000762">
    <property type="protein sequence ID" value="EES02019.1"/>
    <property type="molecule type" value="Genomic_DNA"/>
</dbReference>
<keyword evidence="8" id="KW-0472">Membrane</keyword>
<evidence type="ECO:0000256" key="6">
    <source>
        <dbReference type="ARBA" id="ARBA00022692"/>
    </source>
</evidence>
<evidence type="ECO:0000256" key="10">
    <source>
        <dbReference type="ARBA" id="ARBA00049551"/>
    </source>
</evidence>
<proteinExistence type="inferred from homology"/>
<dbReference type="eggNOG" id="ENOG502R4PF">
    <property type="taxonomic scope" value="Eukaryota"/>
</dbReference>
<evidence type="ECO:0000256" key="9">
    <source>
        <dbReference type="ARBA" id="ARBA00031029"/>
    </source>
</evidence>
<dbReference type="InterPro" id="IPR038430">
    <property type="entry name" value="NDAH_ubi_oxred_su3_sf"/>
</dbReference>
<reference evidence="12 13" key="1">
    <citation type="journal article" date="2009" name="Nature">
        <title>The Sorghum bicolor genome and the diversification of grasses.</title>
        <authorList>
            <person name="Paterson A.H."/>
            <person name="Bowers J.E."/>
            <person name="Bruggmann R."/>
            <person name="Dubchak I."/>
            <person name="Grimwood J."/>
            <person name="Gundlach H."/>
            <person name="Haberer G."/>
            <person name="Hellsten U."/>
            <person name="Mitros T."/>
            <person name="Poliakov A."/>
            <person name="Schmutz J."/>
            <person name="Spannagl M."/>
            <person name="Tang H."/>
            <person name="Wang X."/>
            <person name="Wicker T."/>
            <person name="Bharti A.K."/>
            <person name="Chapman J."/>
            <person name="Feltus F.A."/>
            <person name="Gowik U."/>
            <person name="Grigoriev I.V."/>
            <person name="Lyons E."/>
            <person name="Maher C.A."/>
            <person name="Martis M."/>
            <person name="Narechania A."/>
            <person name="Otillar R.P."/>
            <person name="Penning B.W."/>
            <person name="Salamov A.A."/>
            <person name="Wang Y."/>
            <person name="Zhang L."/>
            <person name="Carpita N.C."/>
            <person name="Freeling M."/>
            <person name="Gingle A.R."/>
            <person name="Hash C.T."/>
            <person name="Keller B."/>
            <person name="Klein P."/>
            <person name="Kresovich S."/>
            <person name="McCann M.C."/>
            <person name="Ming R."/>
            <person name="Peterson D.G."/>
            <person name="Mehboob-ur-Rahman"/>
            <person name="Ware D."/>
            <person name="Westhoff P."/>
            <person name="Mayer K.F."/>
            <person name="Messing J."/>
            <person name="Rokhsar D.S."/>
        </authorList>
    </citation>
    <scope>NUCLEOTIDE SEQUENCE [LARGE SCALE GENOMIC DNA]</scope>
    <source>
        <strain evidence="13">cv. BTx623</strain>
    </source>
</reference>
<evidence type="ECO:0000256" key="8">
    <source>
        <dbReference type="ARBA" id="ARBA00023136"/>
    </source>
</evidence>
<keyword evidence="13" id="KW-1185">Reference proteome</keyword>
<evidence type="ECO:0000256" key="7">
    <source>
        <dbReference type="ARBA" id="ARBA00022989"/>
    </source>
</evidence>
<evidence type="ECO:0000313" key="12">
    <source>
        <dbReference type="EMBL" id="EES02019.1"/>
    </source>
</evidence>
<dbReference type="InterPro" id="IPR000440">
    <property type="entry name" value="NADH_UbQ/plastoQ_OxRdtase_su3"/>
</dbReference>
<evidence type="ECO:0000256" key="3">
    <source>
        <dbReference type="ARBA" id="ARBA00008472"/>
    </source>
</evidence>
<organism evidence="12 13">
    <name type="scientific">Sorghum bicolor</name>
    <name type="common">Sorghum</name>
    <name type="synonym">Sorghum vulgare</name>
    <dbReference type="NCBI Taxonomy" id="4558"/>
    <lineage>
        <taxon>Eukaryota</taxon>
        <taxon>Viridiplantae</taxon>
        <taxon>Streptophyta</taxon>
        <taxon>Embryophyta</taxon>
        <taxon>Tracheophyta</taxon>
        <taxon>Spermatophyta</taxon>
        <taxon>Magnoliopsida</taxon>
        <taxon>Liliopsida</taxon>
        <taxon>Poales</taxon>
        <taxon>Poaceae</taxon>
        <taxon>PACMAD clade</taxon>
        <taxon>Panicoideae</taxon>
        <taxon>Andropogonodae</taxon>
        <taxon>Andropogoneae</taxon>
        <taxon>Sorghinae</taxon>
        <taxon>Sorghum</taxon>
    </lineage>
</organism>
<evidence type="ECO:0000256" key="11">
    <source>
        <dbReference type="SAM" id="SignalP"/>
    </source>
</evidence>
<feature type="chain" id="PRO_5002957150" description="NADH-ubiquinone oxidoreductase chain 3" evidence="11">
    <location>
        <begin position="17"/>
        <end position="74"/>
    </location>
</feature>
<keyword evidence="5" id="KW-0813">Transport</keyword>
<dbReference type="AlphaFoldDB" id="C5XH34"/>
<keyword evidence="7" id="KW-1133">Transmembrane helix</keyword>
<feature type="signal peptide" evidence="11">
    <location>
        <begin position="1"/>
        <end position="16"/>
    </location>
</feature>
<evidence type="ECO:0000256" key="2">
    <source>
        <dbReference type="ARBA" id="ARBA00004370"/>
    </source>
</evidence>
<comment type="catalytic activity">
    <reaction evidence="10">
        <text>a ubiquinone + NADH + 5 H(+)(in) = a ubiquinol + NAD(+) + 4 H(+)(out)</text>
        <dbReference type="Rhea" id="RHEA:29091"/>
        <dbReference type="Rhea" id="RHEA-COMP:9565"/>
        <dbReference type="Rhea" id="RHEA-COMP:9566"/>
        <dbReference type="ChEBI" id="CHEBI:15378"/>
        <dbReference type="ChEBI" id="CHEBI:16389"/>
        <dbReference type="ChEBI" id="CHEBI:17976"/>
        <dbReference type="ChEBI" id="CHEBI:57540"/>
        <dbReference type="ChEBI" id="CHEBI:57945"/>
        <dbReference type="EC" id="7.1.1.2"/>
    </reaction>
</comment>
<dbReference type="GO" id="GO:0008137">
    <property type="term" value="F:NADH dehydrogenase (ubiquinone) activity"/>
    <property type="evidence" value="ECO:0007669"/>
    <property type="project" value="UniProtKB-EC"/>
</dbReference>
<dbReference type="HOGENOM" id="CLU_2692654_0_0_1"/>
<evidence type="ECO:0000313" key="13">
    <source>
        <dbReference type="Proteomes" id="UP000000768"/>
    </source>
</evidence>
<gene>
    <name evidence="12" type="ORF">SORBI_3003G416200</name>
</gene>
<comment type="similarity">
    <text evidence="3">Belongs to the complex I subunit 3 family.</text>
</comment>
<comment type="subcellular location">
    <subcellularLocation>
        <location evidence="2">Membrane</location>
    </subcellularLocation>
</comment>
<evidence type="ECO:0000256" key="4">
    <source>
        <dbReference type="ARBA" id="ARBA00021007"/>
    </source>
</evidence>
<accession>C5XH34</accession>
<dbReference type="InParanoid" id="C5XH34"/>
<evidence type="ECO:0000256" key="1">
    <source>
        <dbReference type="ARBA" id="ARBA00003257"/>
    </source>
</evidence>
<reference evidence="13" key="2">
    <citation type="journal article" date="2018" name="Plant J.">
        <title>The Sorghum bicolor reference genome: improved assembly, gene annotations, a transcriptome atlas, and signatures of genome organization.</title>
        <authorList>
            <person name="McCormick R.F."/>
            <person name="Truong S.K."/>
            <person name="Sreedasyam A."/>
            <person name="Jenkins J."/>
            <person name="Shu S."/>
            <person name="Sims D."/>
            <person name="Kennedy M."/>
            <person name="Amirebrahimi M."/>
            <person name="Weers B.D."/>
            <person name="McKinley B."/>
            <person name="Mattison A."/>
            <person name="Morishige D.T."/>
            <person name="Grimwood J."/>
            <person name="Schmutz J."/>
            <person name="Mullet J.E."/>
        </authorList>
    </citation>
    <scope>NUCLEOTIDE SEQUENCE [LARGE SCALE GENOMIC DNA]</scope>
    <source>
        <strain evidence="13">cv. BTx623</strain>
    </source>
</reference>
<dbReference type="Proteomes" id="UP000000768">
    <property type="component" value="Chromosome 3"/>
</dbReference>
<dbReference type="Gene3D" id="1.20.58.1610">
    <property type="entry name" value="NADH:ubiquinone/plastoquinone oxidoreductase, chain 3"/>
    <property type="match status" value="1"/>
</dbReference>
<keyword evidence="11" id="KW-0732">Signal</keyword>
<dbReference type="GO" id="GO:0016020">
    <property type="term" value="C:membrane"/>
    <property type="evidence" value="ECO:0007669"/>
    <property type="project" value="UniProtKB-SubCell"/>
</dbReference>
<protein>
    <recommendedName>
        <fullName evidence="4">NADH-ubiquinone oxidoreductase chain 3</fullName>
    </recommendedName>
    <alternativeName>
        <fullName evidence="9">NADH dehydrogenase subunit 3</fullName>
    </alternativeName>
</protein>
<name>C5XH34_SORBI</name>
<keyword evidence="6" id="KW-0812">Transmembrane</keyword>
<dbReference type="Gramene" id="EES02019">
    <property type="protein sequence ID" value="EES02019"/>
    <property type="gene ID" value="SORBI_3003G416200"/>
</dbReference>